<organism evidence="1">
    <name type="scientific">Siphoviridae sp. ctksc2</name>
    <dbReference type="NCBI Taxonomy" id="2825645"/>
    <lineage>
        <taxon>Viruses</taxon>
        <taxon>Duplodnaviria</taxon>
        <taxon>Heunggongvirae</taxon>
        <taxon>Uroviricota</taxon>
        <taxon>Caudoviricetes</taxon>
    </lineage>
</organism>
<sequence>MTVLLITILLITHTHRKEHSWTHAHSPLTRPD</sequence>
<name>A0A8S5URS0_9CAUD</name>
<accession>A0A8S5URS0</accession>
<dbReference type="EMBL" id="BK016127">
    <property type="protein sequence ID" value="DAF97201.1"/>
    <property type="molecule type" value="Genomic_DNA"/>
</dbReference>
<protein>
    <submittedName>
        <fullName evidence="1">Uncharacterized protein</fullName>
    </submittedName>
</protein>
<proteinExistence type="predicted"/>
<reference evidence="1" key="1">
    <citation type="journal article" date="2021" name="Proc. Natl. Acad. Sci. U.S.A.">
        <title>A Catalog of Tens of Thousands of Viruses from Human Metagenomes Reveals Hidden Associations with Chronic Diseases.</title>
        <authorList>
            <person name="Tisza M.J."/>
            <person name="Buck C.B."/>
        </authorList>
    </citation>
    <scope>NUCLEOTIDE SEQUENCE</scope>
    <source>
        <strain evidence="1">Ctksc2</strain>
    </source>
</reference>
<evidence type="ECO:0000313" key="1">
    <source>
        <dbReference type="EMBL" id="DAF97201.1"/>
    </source>
</evidence>